<dbReference type="PANTHER" id="PTHR41260">
    <property type="entry name" value="PROTEIN ECSC"/>
    <property type="match status" value="1"/>
</dbReference>
<organism evidence="1 2">
    <name type="scientific">Effusibacillus consociatus</name>
    <dbReference type="NCBI Taxonomy" id="1117041"/>
    <lineage>
        <taxon>Bacteria</taxon>
        <taxon>Bacillati</taxon>
        <taxon>Bacillota</taxon>
        <taxon>Bacilli</taxon>
        <taxon>Bacillales</taxon>
        <taxon>Alicyclobacillaceae</taxon>
        <taxon>Effusibacillus</taxon>
    </lineage>
</organism>
<keyword evidence="2" id="KW-1185">Reference proteome</keyword>
<dbReference type="EMBL" id="JBHSHC010000016">
    <property type="protein sequence ID" value="MFC4766419.1"/>
    <property type="molecule type" value="Genomic_DNA"/>
</dbReference>
<dbReference type="RefSeq" id="WP_380024260.1">
    <property type="nucleotide sequence ID" value="NZ_JBHSHC010000016.1"/>
</dbReference>
<evidence type="ECO:0000313" key="1">
    <source>
        <dbReference type="EMBL" id="MFC4766419.1"/>
    </source>
</evidence>
<protein>
    <submittedName>
        <fullName evidence="1">EcsC family protein</fullName>
    </submittedName>
</protein>
<dbReference type="Pfam" id="PF12787">
    <property type="entry name" value="EcsC"/>
    <property type="match status" value="1"/>
</dbReference>
<gene>
    <name evidence="1" type="ORF">ACFO8Q_03275</name>
</gene>
<reference evidence="2" key="1">
    <citation type="journal article" date="2019" name="Int. J. Syst. Evol. Microbiol.">
        <title>The Global Catalogue of Microorganisms (GCM) 10K type strain sequencing project: providing services to taxonomists for standard genome sequencing and annotation.</title>
        <authorList>
            <consortium name="The Broad Institute Genomics Platform"/>
            <consortium name="The Broad Institute Genome Sequencing Center for Infectious Disease"/>
            <person name="Wu L."/>
            <person name="Ma J."/>
        </authorList>
    </citation>
    <scope>NUCLEOTIDE SEQUENCE [LARGE SCALE GENOMIC DNA]</scope>
    <source>
        <strain evidence="2">WYCCWR 12678</strain>
    </source>
</reference>
<name>A0ABV9PY28_9BACL</name>
<dbReference type="Proteomes" id="UP001596002">
    <property type="component" value="Unassembled WGS sequence"/>
</dbReference>
<dbReference type="PANTHER" id="PTHR41260:SF1">
    <property type="entry name" value="PROTEIN ECSC"/>
    <property type="match status" value="1"/>
</dbReference>
<proteinExistence type="predicted"/>
<dbReference type="InterPro" id="IPR024787">
    <property type="entry name" value="EcsC"/>
</dbReference>
<comment type="caution">
    <text evidence="1">The sequence shown here is derived from an EMBL/GenBank/DDBJ whole genome shotgun (WGS) entry which is preliminary data.</text>
</comment>
<sequence>MNYEEKVRSELVKWESEMMQEAWVLQRWSRKLQQRVDKLIPEKVHQTLSKAMEIAVKSVLSGIDMLPFSETKLAEYRSLTLVEQDVYCGDLLSKYKKIAAAEGVGTGVGGILLAAVDYPALLAIKLKFLSETAQIYGFDIREYSERVFLLKVFQLAYSGDASRKRVFEQVKYWNGKTGFPTEDASLEEAVSWREFYTEYRESIEFKKILSFIPIVGAAFSGWANYSLLDELGSCAKNAYRMRLLNKRATR</sequence>
<accession>A0ABV9PY28</accession>
<evidence type="ECO:0000313" key="2">
    <source>
        <dbReference type="Proteomes" id="UP001596002"/>
    </source>
</evidence>